<feature type="transmembrane region" description="Helical" evidence="6">
    <location>
        <begin position="16"/>
        <end position="36"/>
    </location>
</feature>
<dbReference type="GO" id="GO:0005637">
    <property type="term" value="C:nuclear inner membrane"/>
    <property type="evidence" value="ECO:0007669"/>
    <property type="project" value="UniProtKB-SubCell"/>
</dbReference>
<dbReference type="GO" id="GO:0044732">
    <property type="term" value="C:mitotic spindle pole body"/>
    <property type="evidence" value="ECO:0007669"/>
    <property type="project" value="TreeGrafter"/>
</dbReference>
<sequence>MEATRTQSEFIKKNNLPIVFFYIIIIYIVLYIFFSIKQFISKNLNRIFERIPKLNYHSKTIYCFYCGKKKTFQKYLKGTPNEQNWYNWFCEECNSWNKRDRNGEIIESYPEMYLDKFDNKKDNFKRRTNTENENIVFCSNCLQNQKLIVQLLASYDPGDDELYDLTIDQYRKSLENRYPIICSKCVKNVNNELQQQNYHIKTRILNYQLQQSVQQFNSYQNLSFFSY</sequence>
<organism evidence="8 9">
    <name type="scientific">Piromyces finnis</name>
    <dbReference type="NCBI Taxonomy" id="1754191"/>
    <lineage>
        <taxon>Eukaryota</taxon>
        <taxon>Fungi</taxon>
        <taxon>Fungi incertae sedis</taxon>
        <taxon>Chytridiomycota</taxon>
        <taxon>Chytridiomycota incertae sedis</taxon>
        <taxon>Neocallimastigomycetes</taxon>
        <taxon>Neocallimastigales</taxon>
        <taxon>Neocallimastigaceae</taxon>
        <taxon>Piromyces</taxon>
    </lineage>
</organism>
<dbReference type="Pfam" id="PF09779">
    <property type="entry name" value="Ima1_N"/>
    <property type="match status" value="1"/>
</dbReference>
<evidence type="ECO:0000256" key="6">
    <source>
        <dbReference type="SAM" id="Phobius"/>
    </source>
</evidence>
<reference evidence="8 9" key="2">
    <citation type="submission" date="2016-08" db="EMBL/GenBank/DDBJ databases">
        <title>Pervasive Adenine N6-methylation of Active Genes in Fungi.</title>
        <authorList>
            <consortium name="DOE Joint Genome Institute"/>
            <person name="Mondo S.J."/>
            <person name="Dannebaum R.O."/>
            <person name="Kuo R.C."/>
            <person name="Labutti K."/>
            <person name="Haridas S."/>
            <person name="Kuo A."/>
            <person name="Salamov A."/>
            <person name="Ahrendt S.R."/>
            <person name="Lipzen A."/>
            <person name="Sullivan W."/>
            <person name="Andreopoulos W.B."/>
            <person name="Clum A."/>
            <person name="Lindquist E."/>
            <person name="Daum C."/>
            <person name="Ramamoorthy G.K."/>
            <person name="Gryganskyi A."/>
            <person name="Culley D."/>
            <person name="Magnuson J.K."/>
            <person name="James T.Y."/>
            <person name="O'Malley M.A."/>
            <person name="Stajich J.E."/>
            <person name="Spatafora J.W."/>
            <person name="Visel A."/>
            <person name="Grigoriev I.V."/>
        </authorList>
    </citation>
    <scope>NUCLEOTIDE SEQUENCE [LARGE SCALE GENOMIC DNA]</scope>
    <source>
        <strain evidence="9">finn</strain>
    </source>
</reference>
<protein>
    <recommendedName>
        <fullName evidence="7">Ima1 N-terminal domain-containing protein</fullName>
    </recommendedName>
</protein>
<dbReference type="PANTHER" id="PTHR28538:SF1">
    <property type="entry name" value="INTEGRAL INNER NUCLEAR MEMBRANE PROTEIN IMA1"/>
    <property type="match status" value="1"/>
</dbReference>
<evidence type="ECO:0000256" key="4">
    <source>
        <dbReference type="ARBA" id="ARBA00023136"/>
    </source>
</evidence>
<dbReference type="GO" id="GO:0071765">
    <property type="term" value="P:nuclear inner membrane organization"/>
    <property type="evidence" value="ECO:0007669"/>
    <property type="project" value="InterPro"/>
</dbReference>
<evidence type="ECO:0000313" key="8">
    <source>
        <dbReference type="EMBL" id="ORX44841.1"/>
    </source>
</evidence>
<dbReference type="PANTHER" id="PTHR28538">
    <property type="entry name" value="INTEGRAL INNER NUCLEAR MEMBRANE PROTEIN IMA1"/>
    <property type="match status" value="1"/>
</dbReference>
<reference evidence="8 9" key="1">
    <citation type="submission" date="2016-08" db="EMBL/GenBank/DDBJ databases">
        <title>Genomes of anaerobic fungi encode conserved fungal cellulosomes for biomass hydrolysis.</title>
        <authorList>
            <consortium name="DOE Joint Genome Institute"/>
            <person name="Haitjema C.H."/>
            <person name="Gilmore S.P."/>
            <person name="Henske J.K."/>
            <person name="Solomon K.V."/>
            <person name="De Groot R."/>
            <person name="Kuo A."/>
            <person name="Mondo S.J."/>
            <person name="Salamov A.A."/>
            <person name="Labutti K."/>
            <person name="Zhao Z."/>
            <person name="Chiniquy J."/>
            <person name="Barry K."/>
            <person name="Brewer H.M."/>
            <person name="Purvine S.O."/>
            <person name="Wright A.T."/>
            <person name="Boxma B."/>
            <person name="Van Alen T."/>
            <person name="Hackstein J.H."/>
            <person name="Baker S.E."/>
            <person name="Grigoriev I.V."/>
            <person name="O'Malley M.A."/>
        </authorList>
    </citation>
    <scope>NUCLEOTIDE SEQUENCE [LARGE SCALE GENOMIC DNA]</scope>
    <source>
        <strain evidence="9">finn</strain>
    </source>
</reference>
<dbReference type="GO" id="GO:0034506">
    <property type="term" value="C:chromosome, centromeric core domain"/>
    <property type="evidence" value="ECO:0007669"/>
    <property type="project" value="TreeGrafter"/>
</dbReference>
<keyword evidence="4 6" id="KW-0472">Membrane</keyword>
<name>A0A1Y1V279_9FUNG</name>
<evidence type="ECO:0000256" key="2">
    <source>
        <dbReference type="ARBA" id="ARBA00022692"/>
    </source>
</evidence>
<dbReference type="AlphaFoldDB" id="A0A1Y1V279"/>
<evidence type="ECO:0000256" key="1">
    <source>
        <dbReference type="ARBA" id="ARBA00004473"/>
    </source>
</evidence>
<evidence type="ECO:0000313" key="9">
    <source>
        <dbReference type="Proteomes" id="UP000193719"/>
    </source>
</evidence>
<keyword evidence="9" id="KW-1185">Reference proteome</keyword>
<dbReference type="Proteomes" id="UP000193719">
    <property type="component" value="Unassembled WGS sequence"/>
</dbReference>
<keyword evidence="2 6" id="KW-0812">Transmembrane</keyword>
<evidence type="ECO:0000256" key="5">
    <source>
        <dbReference type="ARBA" id="ARBA00023242"/>
    </source>
</evidence>
<comment type="caution">
    <text evidence="8">The sequence shown here is derived from an EMBL/GenBank/DDBJ whole genome shotgun (WGS) entry which is preliminary data.</text>
</comment>
<dbReference type="InterPro" id="IPR018617">
    <property type="entry name" value="Ima1_N"/>
</dbReference>
<dbReference type="InterPro" id="IPR042321">
    <property type="entry name" value="Ima1"/>
</dbReference>
<evidence type="ECO:0000256" key="3">
    <source>
        <dbReference type="ARBA" id="ARBA00022989"/>
    </source>
</evidence>
<gene>
    <name evidence="8" type="ORF">BCR36DRAFT_121726</name>
</gene>
<dbReference type="OrthoDB" id="2127692at2759"/>
<keyword evidence="3 6" id="KW-1133">Transmembrane helix</keyword>
<evidence type="ECO:0000259" key="7">
    <source>
        <dbReference type="Pfam" id="PF09779"/>
    </source>
</evidence>
<proteinExistence type="predicted"/>
<keyword evidence="5" id="KW-0539">Nucleus</keyword>
<comment type="subcellular location">
    <subcellularLocation>
        <location evidence="1">Nucleus inner membrane</location>
        <topology evidence="1">Multi-pass membrane protein</topology>
    </subcellularLocation>
</comment>
<feature type="domain" description="Ima1 N-terminal" evidence="7">
    <location>
        <begin position="62"/>
        <end position="189"/>
    </location>
</feature>
<dbReference type="GO" id="GO:0034992">
    <property type="term" value="C:microtubule organizing center attachment site"/>
    <property type="evidence" value="ECO:0007669"/>
    <property type="project" value="TreeGrafter"/>
</dbReference>
<accession>A0A1Y1V279</accession>
<dbReference type="EMBL" id="MCFH01000043">
    <property type="protein sequence ID" value="ORX44841.1"/>
    <property type="molecule type" value="Genomic_DNA"/>
</dbReference>